<dbReference type="InterPro" id="IPR036291">
    <property type="entry name" value="NAD(P)-bd_dom_sf"/>
</dbReference>
<dbReference type="GO" id="GO:0051287">
    <property type="term" value="F:NAD binding"/>
    <property type="evidence" value="ECO:0007669"/>
    <property type="project" value="InterPro"/>
</dbReference>
<name>A0A6J7LKM0_9ZZZZ</name>
<evidence type="ECO:0000256" key="1">
    <source>
        <dbReference type="ARBA" id="ARBA00004862"/>
    </source>
</evidence>
<keyword evidence="6" id="KW-0560">Oxidoreductase</keyword>
<comment type="pathway">
    <text evidence="1">Amino-acid biosynthesis; L-arginine biosynthesis; N(2)-acetyl-L-ornithine from L-glutamate: step 3/4.</text>
</comment>
<keyword evidence="5" id="KW-0521">NADP</keyword>
<dbReference type="EMBL" id="CAFBNZ010000027">
    <property type="protein sequence ID" value="CAB4967722.1"/>
    <property type="molecule type" value="Genomic_DNA"/>
</dbReference>
<dbReference type="Pfam" id="PF22698">
    <property type="entry name" value="Semialdhyde_dhC_1"/>
    <property type="match status" value="1"/>
</dbReference>
<keyword evidence="3" id="KW-0055">Arginine biosynthesis</keyword>
<evidence type="ECO:0000313" key="10">
    <source>
        <dbReference type="EMBL" id="CAB4592819.1"/>
    </source>
</evidence>
<proteinExistence type="inferred from homology"/>
<dbReference type="NCBIfam" id="TIGR01850">
    <property type="entry name" value="argC"/>
    <property type="match status" value="1"/>
</dbReference>
<evidence type="ECO:0000256" key="6">
    <source>
        <dbReference type="ARBA" id="ARBA00023002"/>
    </source>
</evidence>
<dbReference type="FunFam" id="3.30.360.10:FF:000014">
    <property type="entry name" value="N-acetyl-gamma-glutamyl-phosphate reductase"/>
    <property type="match status" value="1"/>
</dbReference>
<evidence type="ECO:0000313" key="14">
    <source>
        <dbReference type="EMBL" id="CAB5046486.1"/>
    </source>
</evidence>
<reference evidence="13" key="1">
    <citation type="submission" date="2020-05" db="EMBL/GenBank/DDBJ databases">
        <authorList>
            <person name="Chiriac C."/>
            <person name="Salcher M."/>
            <person name="Ghai R."/>
            <person name="Kavagutti S V."/>
        </authorList>
    </citation>
    <scope>NUCLEOTIDE SEQUENCE</scope>
</reference>
<sequence length="352" mass="36746">MSTAVKKVAIIGASGYTGVELMRLIAGHPNLELVLATGDSQAGSLISSLYPSLAASYPKMVFADSDPTTLTDQIAQQVDGVDVAFLGIPHEASLALAPVLVGKVGCVVDLSAAYRLQDASAYPKWYGFTHDQPDLLAQAVYGLPELHRKQLVGAQLVATPGCYVTAATLALAPLVRLGLISNSGIIVDAASGVSGAGRAAKQSNSFTTVNEDMNAYGLLDHRHTPEMQEQIGAQVLFTPHLVPMNRGILATCYARPTDPSHTSTESLLAALKEFYADEPFVVVREQSPSTKATLGSNAVHITARFDERTGYVIVVSALDNLCKGASGGAVQAANVALGLPETAGLTSIGVYP</sequence>
<keyword evidence="4" id="KW-0028">Amino-acid biosynthesis</keyword>
<organism evidence="13">
    <name type="scientific">freshwater metagenome</name>
    <dbReference type="NCBI Taxonomy" id="449393"/>
    <lineage>
        <taxon>unclassified sequences</taxon>
        <taxon>metagenomes</taxon>
        <taxon>ecological metagenomes</taxon>
    </lineage>
</organism>
<dbReference type="InterPro" id="IPR023013">
    <property type="entry name" value="AGPR_AS"/>
</dbReference>
<dbReference type="PANTHER" id="PTHR32338:SF10">
    <property type="entry name" value="N-ACETYL-GAMMA-GLUTAMYL-PHOSPHATE REDUCTASE, CHLOROPLASTIC-RELATED"/>
    <property type="match status" value="1"/>
</dbReference>
<evidence type="ECO:0000256" key="7">
    <source>
        <dbReference type="ARBA" id="ARBA00050557"/>
    </source>
</evidence>
<dbReference type="EMBL" id="CAEZSL010000042">
    <property type="protein sequence ID" value="CAB4538709.1"/>
    <property type="molecule type" value="Genomic_DNA"/>
</dbReference>
<dbReference type="CDD" id="cd23934">
    <property type="entry name" value="AGPR_1_C"/>
    <property type="match status" value="1"/>
</dbReference>
<evidence type="ECO:0000256" key="4">
    <source>
        <dbReference type="ARBA" id="ARBA00022605"/>
    </source>
</evidence>
<gene>
    <name evidence="9" type="ORF">UFOPK1421_00517</name>
    <name evidence="10" type="ORF">UFOPK1820_00247</name>
    <name evidence="11" type="ORF">UFOPK1960_01117</name>
    <name evidence="12" type="ORF">UFOPK2921_00739</name>
    <name evidence="13" type="ORF">UFOPK3889_00256</name>
    <name evidence="14" type="ORF">UFOPK4275_00360</name>
    <name evidence="15" type="ORF">UFOPK4422_00501</name>
</gene>
<dbReference type="EMBL" id="CAEZVL010000198">
    <property type="protein sequence ID" value="CAB4638061.1"/>
    <property type="molecule type" value="Genomic_DNA"/>
</dbReference>
<feature type="domain" description="Semialdehyde dehydrogenase NAD-binding" evidence="8">
    <location>
        <begin position="7"/>
        <end position="154"/>
    </location>
</feature>
<dbReference type="EC" id="1.2.1.38" evidence="2"/>
<evidence type="ECO:0000256" key="3">
    <source>
        <dbReference type="ARBA" id="ARBA00022571"/>
    </source>
</evidence>
<evidence type="ECO:0000313" key="11">
    <source>
        <dbReference type="EMBL" id="CAB4638061.1"/>
    </source>
</evidence>
<evidence type="ECO:0000313" key="9">
    <source>
        <dbReference type="EMBL" id="CAB4538709.1"/>
    </source>
</evidence>
<dbReference type="AlphaFoldDB" id="A0A6J7LKM0"/>
<dbReference type="GO" id="GO:0070401">
    <property type="term" value="F:NADP+ binding"/>
    <property type="evidence" value="ECO:0007669"/>
    <property type="project" value="InterPro"/>
</dbReference>
<dbReference type="EMBL" id="CAFBRX010000037">
    <property type="protein sequence ID" value="CAB5117611.1"/>
    <property type="molecule type" value="Genomic_DNA"/>
</dbReference>
<dbReference type="GO" id="GO:0003942">
    <property type="term" value="F:N-acetyl-gamma-glutamyl-phosphate reductase activity"/>
    <property type="evidence" value="ECO:0007669"/>
    <property type="project" value="UniProtKB-EC"/>
</dbReference>
<evidence type="ECO:0000313" key="12">
    <source>
        <dbReference type="EMBL" id="CAB4779048.1"/>
    </source>
</evidence>
<dbReference type="SUPFAM" id="SSF55347">
    <property type="entry name" value="Glyceraldehyde-3-phosphate dehydrogenase-like, C-terminal domain"/>
    <property type="match status" value="1"/>
</dbReference>
<dbReference type="EMBL" id="CAFBQJ010000043">
    <property type="protein sequence ID" value="CAB5046486.1"/>
    <property type="molecule type" value="Genomic_DNA"/>
</dbReference>
<dbReference type="Gene3D" id="3.30.360.10">
    <property type="entry name" value="Dihydrodipicolinate Reductase, domain 2"/>
    <property type="match status" value="1"/>
</dbReference>
<dbReference type="PROSITE" id="PS01224">
    <property type="entry name" value="ARGC"/>
    <property type="match status" value="1"/>
</dbReference>
<evidence type="ECO:0000259" key="8">
    <source>
        <dbReference type="SMART" id="SM00859"/>
    </source>
</evidence>
<dbReference type="HAMAP" id="MF_00150">
    <property type="entry name" value="ArgC_type1"/>
    <property type="match status" value="1"/>
</dbReference>
<dbReference type="InterPro" id="IPR000534">
    <property type="entry name" value="Semialdehyde_DH_NAD-bd"/>
</dbReference>
<dbReference type="Gene3D" id="3.40.50.720">
    <property type="entry name" value="NAD(P)-binding Rossmann-like Domain"/>
    <property type="match status" value="1"/>
</dbReference>
<dbReference type="GO" id="GO:0006526">
    <property type="term" value="P:L-arginine biosynthetic process"/>
    <property type="evidence" value="ECO:0007669"/>
    <property type="project" value="UniProtKB-KW"/>
</dbReference>
<dbReference type="Pfam" id="PF01118">
    <property type="entry name" value="Semialdhyde_dh"/>
    <property type="match status" value="1"/>
</dbReference>
<protein>
    <recommendedName>
        <fullName evidence="2">N-acetyl-gamma-glutamyl-phosphate reductase</fullName>
        <ecNumber evidence="2">1.2.1.38</ecNumber>
    </recommendedName>
</protein>
<dbReference type="InterPro" id="IPR050085">
    <property type="entry name" value="AGPR"/>
</dbReference>
<dbReference type="EMBL" id="CAEZUK010000024">
    <property type="protein sequence ID" value="CAB4592819.1"/>
    <property type="molecule type" value="Genomic_DNA"/>
</dbReference>
<dbReference type="SMART" id="SM00859">
    <property type="entry name" value="Semialdhyde_dh"/>
    <property type="match status" value="1"/>
</dbReference>
<dbReference type="SUPFAM" id="SSF51735">
    <property type="entry name" value="NAD(P)-binding Rossmann-fold domains"/>
    <property type="match status" value="1"/>
</dbReference>
<dbReference type="InterPro" id="IPR000706">
    <property type="entry name" value="AGPR_type-1"/>
</dbReference>
<evidence type="ECO:0000313" key="15">
    <source>
        <dbReference type="EMBL" id="CAB5117611.1"/>
    </source>
</evidence>
<evidence type="ECO:0000313" key="13">
    <source>
        <dbReference type="EMBL" id="CAB4967722.1"/>
    </source>
</evidence>
<dbReference type="InterPro" id="IPR058924">
    <property type="entry name" value="AGPR_dimerisation_dom"/>
</dbReference>
<accession>A0A6J7LKM0</accession>
<evidence type="ECO:0000256" key="2">
    <source>
        <dbReference type="ARBA" id="ARBA00013072"/>
    </source>
</evidence>
<dbReference type="CDD" id="cd17895">
    <property type="entry name" value="AGPR_1_N"/>
    <property type="match status" value="1"/>
</dbReference>
<comment type="catalytic activity">
    <reaction evidence="7">
        <text>N-acetyl-L-glutamate 5-semialdehyde + phosphate + NADP(+) = N-acetyl-L-glutamyl 5-phosphate + NADPH + H(+)</text>
        <dbReference type="Rhea" id="RHEA:21588"/>
        <dbReference type="ChEBI" id="CHEBI:15378"/>
        <dbReference type="ChEBI" id="CHEBI:29123"/>
        <dbReference type="ChEBI" id="CHEBI:43474"/>
        <dbReference type="ChEBI" id="CHEBI:57783"/>
        <dbReference type="ChEBI" id="CHEBI:57936"/>
        <dbReference type="ChEBI" id="CHEBI:58349"/>
        <dbReference type="EC" id="1.2.1.38"/>
    </reaction>
</comment>
<dbReference type="EMBL" id="CAEZZV010000080">
    <property type="protein sequence ID" value="CAB4779048.1"/>
    <property type="molecule type" value="Genomic_DNA"/>
</dbReference>
<dbReference type="PANTHER" id="PTHR32338">
    <property type="entry name" value="N-ACETYL-GAMMA-GLUTAMYL-PHOSPHATE REDUCTASE, CHLOROPLASTIC-RELATED-RELATED"/>
    <property type="match status" value="1"/>
</dbReference>
<evidence type="ECO:0000256" key="5">
    <source>
        <dbReference type="ARBA" id="ARBA00022857"/>
    </source>
</evidence>